<dbReference type="HOGENOM" id="CLU_083466_5_0_6"/>
<dbReference type="InterPro" id="IPR013024">
    <property type="entry name" value="GGCT-like"/>
</dbReference>
<feature type="domain" description="Gamma-glutamylcyclotransferase AIG2-like" evidence="4">
    <location>
        <begin position="4"/>
        <end position="114"/>
    </location>
</feature>
<accession>I3CHD0</accession>
<evidence type="ECO:0000259" key="4">
    <source>
        <dbReference type="Pfam" id="PF06094"/>
    </source>
</evidence>
<dbReference type="eggNOG" id="COG2105">
    <property type="taxonomic scope" value="Bacteria"/>
</dbReference>
<dbReference type="AlphaFoldDB" id="I3CHD0"/>
<dbReference type="STRING" id="395493.BegalDRAFT_2159"/>
<sequence>MHNLFVYGTLKRGQVNHFFLAGLPNKFAKAPHIVLHHGKSYPFARRGKGVTYGEVYRVSNRLLSKIDQLERHPDLFYRELTNVILLPQRITVSAWIYLHRHAHHHPKILKGYWQKSVFF</sequence>
<comment type="similarity">
    <text evidence="1 3">Belongs to the gamma-glutamylcyclotransferase family.</text>
</comment>
<evidence type="ECO:0000313" key="6">
    <source>
        <dbReference type="Proteomes" id="UP000005744"/>
    </source>
</evidence>
<dbReference type="Gene3D" id="3.10.490.10">
    <property type="entry name" value="Gamma-glutamyl cyclotransferase-like"/>
    <property type="match status" value="1"/>
</dbReference>
<evidence type="ECO:0000256" key="1">
    <source>
        <dbReference type="ARBA" id="ARBA00008861"/>
    </source>
</evidence>
<dbReference type="InterPro" id="IPR039126">
    <property type="entry name" value="GGACT"/>
</dbReference>
<protein>
    <recommendedName>
        <fullName evidence="3">Gamma-glutamylcyclotransferase family protein</fullName>
    </recommendedName>
</protein>
<dbReference type="Pfam" id="PF06094">
    <property type="entry name" value="GGACT"/>
    <property type="match status" value="1"/>
</dbReference>
<dbReference type="GO" id="GO:0005829">
    <property type="term" value="C:cytosol"/>
    <property type="evidence" value="ECO:0007669"/>
    <property type="project" value="TreeGrafter"/>
</dbReference>
<feature type="active site" description="Proton acceptor" evidence="2">
    <location>
        <position position="70"/>
    </location>
</feature>
<gene>
    <name evidence="5" type="ORF">BegalDRAFT_2159</name>
</gene>
<dbReference type="InterPro" id="IPR009288">
    <property type="entry name" value="AIG2-like_dom"/>
</dbReference>
<dbReference type="PANTHER" id="PTHR12510:SF4">
    <property type="entry name" value="GAMMA-GLUTAMYLAMINECYCLOTRANSFERASE"/>
    <property type="match status" value="1"/>
</dbReference>
<dbReference type="Proteomes" id="UP000005744">
    <property type="component" value="Unassembled WGS sequence"/>
</dbReference>
<evidence type="ECO:0000256" key="2">
    <source>
        <dbReference type="PIRSR" id="PIRSR639126-1"/>
    </source>
</evidence>
<keyword evidence="6" id="KW-1185">Reference proteome</keyword>
<dbReference type="SUPFAM" id="SSF110857">
    <property type="entry name" value="Gamma-glutamyl cyclotransferase-like"/>
    <property type="match status" value="1"/>
</dbReference>
<dbReference type="EMBL" id="JH600070">
    <property type="protein sequence ID" value="EIJ43023.1"/>
    <property type="molecule type" value="Genomic_DNA"/>
</dbReference>
<evidence type="ECO:0000256" key="3">
    <source>
        <dbReference type="RuleBase" id="RU367036"/>
    </source>
</evidence>
<dbReference type="InterPro" id="IPR036568">
    <property type="entry name" value="GGCT-like_sf"/>
</dbReference>
<dbReference type="GO" id="GO:0061929">
    <property type="term" value="F:gamma-glutamylaminecyclotransferase activity"/>
    <property type="evidence" value="ECO:0007669"/>
    <property type="project" value="InterPro"/>
</dbReference>
<organism evidence="5 6">
    <name type="scientific">Beggiatoa alba B18LD</name>
    <dbReference type="NCBI Taxonomy" id="395493"/>
    <lineage>
        <taxon>Bacteria</taxon>
        <taxon>Pseudomonadati</taxon>
        <taxon>Pseudomonadota</taxon>
        <taxon>Gammaproteobacteria</taxon>
        <taxon>Thiotrichales</taxon>
        <taxon>Thiotrichaceae</taxon>
        <taxon>Beggiatoa</taxon>
    </lineage>
</organism>
<name>I3CHD0_9GAMM</name>
<dbReference type="CDD" id="cd06661">
    <property type="entry name" value="GGCT_like"/>
    <property type="match status" value="1"/>
</dbReference>
<proteinExistence type="inferred from homology"/>
<reference evidence="5 6" key="1">
    <citation type="submission" date="2011-11" db="EMBL/GenBank/DDBJ databases">
        <title>Improved High-Quality Draft sequence of Beggiatoa alba B18lD.</title>
        <authorList>
            <consortium name="US DOE Joint Genome Institute"/>
            <person name="Lucas S."/>
            <person name="Han J."/>
            <person name="Lapidus A."/>
            <person name="Cheng J.-F."/>
            <person name="Goodwin L."/>
            <person name="Pitluck S."/>
            <person name="Peters L."/>
            <person name="Mikhailova N."/>
            <person name="Held B."/>
            <person name="Detter J.C."/>
            <person name="Han C."/>
            <person name="Tapia R."/>
            <person name="Land M."/>
            <person name="Hauser L."/>
            <person name="Kyrpides N."/>
            <person name="Ivanova N."/>
            <person name="Pagani I."/>
            <person name="Samuel K."/>
            <person name="Teske A."/>
            <person name="Mueller J."/>
            <person name="Woyke T."/>
        </authorList>
    </citation>
    <scope>NUCLEOTIDE SEQUENCE [LARGE SCALE GENOMIC DNA]</scope>
    <source>
        <strain evidence="5 6">B18LD</strain>
    </source>
</reference>
<evidence type="ECO:0000313" key="5">
    <source>
        <dbReference type="EMBL" id="EIJ43023.1"/>
    </source>
</evidence>
<dbReference type="PANTHER" id="PTHR12510">
    <property type="entry name" value="TROPONIN C-AKIN-1 PROTEIN"/>
    <property type="match status" value="1"/>
</dbReference>